<name>A0ABM1EX02_PRICU</name>
<evidence type="ECO:0000256" key="4">
    <source>
        <dbReference type="ARBA" id="ARBA00023204"/>
    </source>
</evidence>
<keyword evidence="7" id="KW-1185">Reference proteome</keyword>
<keyword evidence="4" id="KW-0234">DNA repair</keyword>
<dbReference type="Proteomes" id="UP000695022">
    <property type="component" value="Unplaced"/>
</dbReference>
<proteinExistence type="predicted"/>
<comment type="subcellular location">
    <subcellularLocation>
        <location evidence="1">Nucleus</location>
    </subcellularLocation>
</comment>
<dbReference type="PANTHER" id="PTHR15660">
    <property type="entry name" value="BRISC AND BRCA1-A COMPLEX MEMBER 1"/>
    <property type="match status" value="1"/>
</dbReference>
<evidence type="ECO:0000256" key="6">
    <source>
        <dbReference type="SAM" id="MobiDB-lite"/>
    </source>
</evidence>
<evidence type="ECO:0000256" key="1">
    <source>
        <dbReference type="ARBA" id="ARBA00004123"/>
    </source>
</evidence>
<evidence type="ECO:0000256" key="2">
    <source>
        <dbReference type="ARBA" id="ARBA00022490"/>
    </source>
</evidence>
<evidence type="ECO:0000256" key="5">
    <source>
        <dbReference type="ARBA" id="ARBA00023242"/>
    </source>
</evidence>
<keyword evidence="2" id="KW-0963">Cytoplasm</keyword>
<accession>A0ABM1EX02</accession>
<feature type="region of interest" description="Disordered" evidence="6">
    <location>
        <begin position="1"/>
        <end position="56"/>
    </location>
</feature>
<evidence type="ECO:0000256" key="3">
    <source>
        <dbReference type="ARBA" id="ARBA00022763"/>
    </source>
</evidence>
<dbReference type="PANTHER" id="PTHR15660:SF1">
    <property type="entry name" value="BRISC AND BRCA1-A COMPLEX MEMBER 1"/>
    <property type="match status" value="1"/>
</dbReference>
<feature type="region of interest" description="Disordered" evidence="6">
    <location>
        <begin position="76"/>
        <end position="95"/>
    </location>
</feature>
<evidence type="ECO:0000313" key="7">
    <source>
        <dbReference type="Proteomes" id="UP000695022"/>
    </source>
</evidence>
<gene>
    <name evidence="8" type="primary">LOC106816613</name>
</gene>
<dbReference type="CDD" id="cd21502">
    <property type="entry name" value="vWA_BABAM1"/>
    <property type="match status" value="1"/>
</dbReference>
<dbReference type="RefSeq" id="XP_014676723.1">
    <property type="nucleotide sequence ID" value="XM_014821237.1"/>
</dbReference>
<organism evidence="7 8">
    <name type="scientific">Priapulus caudatus</name>
    <name type="common">Priapulid worm</name>
    <dbReference type="NCBI Taxonomy" id="37621"/>
    <lineage>
        <taxon>Eukaryota</taxon>
        <taxon>Metazoa</taxon>
        <taxon>Ecdysozoa</taxon>
        <taxon>Scalidophora</taxon>
        <taxon>Priapulida</taxon>
        <taxon>Priapulimorpha</taxon>
        <taxon>Priapulimorphida</taxon>
        <taxon>Priapulidae</taxon>
        <taxon>Priapulus</taxon>
    </lineage>
</organism>
<protein>
    <submittedName>
        <fullName evidence="8">BRISC and BRCA1-A complex member 1-like</fullName>
    </submittedName>
</protein>
<dbReference type="InterPro" id="IPR026126">
    <property type="entry name" value="BABAM1"/>
</dbReference>
<dbReference type="GeneID" id="106816613"/>
<keyword evidence="5" id="KW-0539">Nucleus</keyword>
<reference evidence="8" key="1">
    <citation type="submission" date="2025-08" db="UniProtKB">
        <authorList>
            <consortium name="RefSeq"/>
        </authorList>
    </citation>
    <scope>IDENTIFICATION</scope>
</reference>
<evidence type="ECO:0000313" key="8">
    <source>
        <dbReference type="RefSeq" id="XP_014676723.1"/>
    </source>
</evidence>
<feature type="compositionally biased region" description="Basic and acidic residues" evidence="6">
    <location>
        <begin position="1"/>
        <end position="29"/>
    </location>
</feature>
<keyword evidence="3" id="KW-0227">DNA damage</keyword>
<sequence length="368" mass="41701">MSAPIEKIKVPREDDERMAYSVEDTRDDSSLSSCDDQMTEDRQSAQPPFLEPVENADFGFETPCSTTVPVPVATTTSSVVSGDNDIQSKPDEVPPECLRRVSRVKAPLEEESGLLKFDKQIVPPRVNCAEKIVICLDISSEHSQEPFRAKDGSHYEPLTMLKRVIEKYVKLKHRINNEHEFALILITETAHWMYGFTSDVEEMVSMIEGLDPQQTCDSCDLSALFRVIFEHVQLPLVEKPSIVPPPYVVRVVVLYNRSHCMPLFQDGKEVLDMLQRSPYFFTDVIYAHDVPTNDNKCEEVFDALCTLDDIWQTSYLFEVDRNIARLHDTFARLLAHPLQRCHQDACSYLLQPRPSAAAAAADPADPPK</sequence>